<accession>A0A5A7Q4J9</accession>
<organism evidence="2 3">
    <name type="scientific">Striga asiatica</name>
    <name type="common">Asiatic witchweed</name>
    <name type="synonym">Buchnera asiatica</name>
    <dbReference type="NCBI Taxonomy" id="4170"/>
    <lineage>
        <taxon>Eukaryota</taxon>
        <taxon>Viridiplantae</taxon>
        <taxon>Streptophyta</taxon>
        <taxon>Embryophyta</taxon>
        <taxon>Tracheophyta</taxon>
        <taxon>Spermatophyta</taxon>
        <taxon>Magnoliopsida</taxon>
        <taxon>eudicotyledons</taxon>
        <taxon>Gunneridae</taxon>
        <taxon>Pentapetalae</taxon>
        <taxon>asterids</taxon>
        <taxon>lamiids</taxon>
        <taxon>Lamiales</taxon>
        <taxon>Orobanchaceae</taxon>
        <taxon>Buchnereae</taxon>
        <taxon>Striga</taxon>
    </lineage>
</organism>
<protein>
    <submittedName>
        <fullName evidence="2">Plant invertase/pectin methylesterase inhibitor</fullName>
    </submittedName>
</protein>
<gene>
    <name evidence="2" type="ORF">STAS_16461</name>
</gene>
<name>A0A5A7Q4J9_STRAF</name>
<feature type="compositionally biased region" description="Basic and acidic residues" evidence="1">
    <location>
        <begin position="45"/>
        <end position="58"/>
    </location>
</feature>
<proteinExistence type="predicted"/>
<feature type="region of interest" description="Disordered" evidence="1">
    <location>
        <begin position="1"/>
        <end position="64"/>
    </location>
</feature>
<dbReference type="AlphaFoldDB" id="A0A5A7Q4J9"/>
<keyword evidence="3" id="KW-1185">Reference proteome</keyword>
<reference evidence="3" key="1">
    <citation type="journal article" date="2019" name="Curr. Biol.">
        <title>Genome Sequence of Striga asiatica Provides Insight into the Evolution of Plant Parasitism.</title>
        <authorList>
            <person name="Yoshida S."/>
            <person name="Kim S."/>
            <person name="Wafula E.K."/>
            <person name="Tanskanen J."/>
            <person name="Kim Y.M."/>
            <person name="Honaas L."/>
            <person name="Yang Z."/>
            <person name="Spallek T."/>
            <person name="Conn C.E."/>
            <person name="Ichihashi Y."/>
            <person name="Cheong K."/>
            <person name="Cui S."/>
            <person name="Der J.P."/>
            <person name="Gundlach H."/>
            <person name="Jiao Y."/>
            <person name="Hori C."/>
            <person name="Ishida J.K."/>
            <person name="Kasahara H."/>
            <person name="Kiba T."/>
            <person name="Kim M.S."/>
            <person name="Koo N."/>
            <person name="Laohavisit A."/>
            <person name="Lee Y.H."/>
            <person name="Lumba S."/>
            <person name="McCourt P."/>
            <person name="Mortimer J.C."/>
            <person name="Mutuku J.M."/>
            <person name="Nomura T."/>
            <person name="Sasaki-Sekimoto Y."/>
            <person name="Seto Y."/>
            <person name="Wang Y."/>
            <person name="Wakatake T."/>
            <person name="Sakakibara H."/>
            <person name="Demura T."/>
            <person name="Yamaguchi S."/>
            <person name="Yoneyama K."/>
            <person name="Manabe R.I."/>
            <person name="Nelson D.C."/>
            <person name="Schulman A.H."/>
            <person name="Timko M.P."/>
            <person name="dePamphilis C.W."/>
            <person name="Choi D."/>
            <person name="Shirasu K."/>
        </authorList>
    </citation>
    <scope>NUCLEOTIDE SEQUENCE [LARGE SCALE GENOMIC DNA]</scope>
    <source>
        <strain evidence="3">cv. UVA1</strain>
    </source>
</reference>
<dbReference type="EMBL" id="BKCP01005739">
    <property type="protein sequence ID" value="GER39826.1"/>
    <property type="molecule type" value="Genomic_DNA"/>
</dbReference>
<dbReference type="Proteomes" id="UP000325081">
    <property type="component" value="Unassembled WGS sequence"/>
</dbReference>
<evidence type="ECO:0000256" key="1">
    <source>
        <dbReference type="SAM" id="MobiDB-lite"/>
    </source>
</evidence>
<evidence type="ECO:0000313" key="2">
    <source>
        <dbReference type="EMBL" id="GER39826.1"/>
    </source>
</evidence>
<evidence type="ECO:0000313" key="3">
    <source>
        <dbReference type="Proteomes" id="UP000325081"/>
    </source>
</evidence>
<sequence>MDRDGGGKSRYGRVAEQRGLSLTTALNTKPPFGREAKDGAGQWRDVGEHGGGREERGRRGGGSGAADMVAYVAAGLRDGNIADRNCWNGGRRRRWKRRRGERRLFGEVGGLLLLEPALQELEAIVSGVIAFGVMSCTAMI</sequence>
<comment type="caution">
    <text evidence="2">The sequence shown here is derived from an EMBL/GenBank/DDBJ whole genome shotgun (WGS) entry which is preliminary data.</text>
</comment>